<feature type="compositionally biased region" description="Low complexity" evidence="1">
    <location>
        <begin position="340"/>
        <end position="354"/>
    </location>
</feature>
<feature type="compositionally biased region" description="Low complexity" evidence="1">
    <location>
        <begin position="287"/>
        <end position="301"/>
    </location>
</feature>
<keyword evidence="4" id="KW-1185">Reference proteome</keyword>
<proteinExistence type="predicted"/>
<feature type="compositionally biased region" description="Polar residues" evidence="1">
    <location>
        <begin position="267"/>
        <end position="284"/>
    </location>
</feature>
<accession>F0SNR0</accession>
<keyword evidence="2" id="KW-0472">Membrane</keyword>
<dbReference type="SUPFAM" id="SSF48371">
    <property type="entry name" value="ARM repeat"/>
    <property type="match status" value="1"/>
</dbReference>
<dbReference type="AlphaFoldDB" id="F0SNR0"/>
<name>F0SNR0_RUBBR</name>
<dbReference type="InterPro" id="IPR016024">
    <property type="entry name" value="ARM-type_fold"/>
</dbReference>
<dbReference type="KEGG" id="pbs:Plabr_1334"/>
<dbReference type="Proteomes" id="UP000006860">
    <property type="component" value="Chromosome"/>
</dbReference>
<feature type="region of interest" description="Disordered" evidence="1">
    <location>
        <begin position="208"/>
        <end position="363"/>
    </location>
</feature>
<dbReference type="eggNOG" id="COG3147">
    <property type="taxonomic scope" value="Bacteria"/>
</dbReference>
<organism evidence="3 4">
    <name type="scientific">Rubinisphaera brasiliensis (strain ATCC 49424 / DSM 5305 / JCM 21570 / IAM 15109 / NBRC 103401 / IFAM 1448)</name>
    <name type="common">Planctomyces brasiliensis</name>
    <dbReference type="NCBI Taxonomy" id="756272"/>
    <lineage>
        <taxon>Bacteria</taxon>
        <taxon>Pseudomonadati</taxon>
        <taxon>Planctomycetota</taxon>
        <taxon>Planctomycetia</taxon>
        <taxon>Planctomycetales</taxon>
        <taxon>Planctomycetaceae</taxon>
        <taxon>Rubinisphaera</taxon>
    </lineage>
</organism>
<evidence type="ECO:0000256" key="1">
    <source>
        <dbReference type="SAM" id="MobiDB-lite"/>
    </source>
</evidence>
<reference evidence="4" key="1">
    <citation type="submission" date="2011-02" db="EMBL/GenBank/DDBJ databases">
        <title>The complete genome of Planctomyces brasiliensis DSM 5305.</title>
        <authorList>
            <person name="Lucas S."/>
            <person name="Copeland A."/>
            <person name="Lapidus A."/>
            <person name="Bruce D."/>
            <person name="Goodwin L."/>
            <person name="Pitluck S."/>
            <person name="Kyrpides N."/>
            <person name="Mavromatis K."/>
            <person name="Pagani I."/>
            <person name="Ivanova N."/>
            <person name="Ovchinnikova G."/>
            <person name="Lu M."/>
            <person name="Detter J.C."/>
            <person name="Han C."/>
            <person name="Land M."/>
            <person name="Hauser L."/>
            <person name="Markowitz V."/>
            <person name="Cheng J.-F."/>
            <person name="Hugenholtz P."/>
            <person name="Woyke T."/>
            <person name="Wu D."/>
            <person name="Tindall B."/>
            <person name="Pomrenke H.G."/>
            <person name="Brambilla E."/>
            <person name="Klenk H.-P."/>
            <person name="Eisen J.A."/>
        </authorList>
    </citation>
    <scope>NUCLEOTIDE SEQUENCE [LARGE SCALE GENOMIC DNA]</scope>
    <source>
        <strain evidence="4">ATCC 49424 / DSM 5305 / JCM 21570 / NBRC 103401 / IFAM 1448</strain>
    </source>
</reference>
<sequence>MRFNRKHGSMKLTLRYLLAYMDDILRPADAREVGRSLAENKAASDLVTRVRSVIRMRRLSAPDPLADDPGRDANEVAEYLDNLMSPAEIREFEQRCLESDESLAEVGASHQILTLILGGGLQTPDSTRQRLKTLAYAIPDETEYAAQRGGGQPDRLSPDDLVPPLEMRRSRTSWQQVAAALGIFLLMGSWVYSILTDPSFRYENEGVTESRRSTVPAEAEPADAEAGPVLAQADDAAETTGKKSEAENGKAAAGPQRPNGAAARPQTPDQAVASNGTGRMQNGNGIDPDPVALPDLNLDDPNTPPPPAAGNMAENGSEASETAASNGADSQIAMTPTPVNPNAANPNAGNAGENESVDPPQPKVEDKVDAVQMAPVCFEPGIQVASADEVLFVSSADGSTAKMAKAEQEIQSGDFLLAPRYALPRFKMGDRGANWRMRESTTVRILGSDADTCMGWEIDQGQLLIDFPSPDPTAEPIRVRLQVFGQTWQLELPKKPTSLALNVRPQFPTHFEQLPAPGPVTAEFWVDGAPVRLKSKDGEWKDVANYVRLIPTASAGGEDEPAEAFASTEAPPYPAWAETPAADLTTSQGRDLREFVKSLELSNNVWLDLQGIASNPNARVAALAAEALALGQRLPALVSVLAHSPHEESRTAAIAGLRYWLLRDTDNRETLQDELNRTFNAETAFIVYRLLWGFDKSDGRDADMSRQLVNWLRHEHVAVRELSIYWIYQLTGQKQNYRPLAQINTREQGVLAWERHLSRVGALLPPGE</sequence>
<feature type="compositionally biased region" description="Low complexity" evidence="1">
    <location>
        <begin position="216"/>
        <end position="228"/>
    </location>
</feature>
<gene>
    <name evidence="3" type="ordered locus">Plabr_1334</name>
</gene>
<protein>
    <submittedName>
        <fullName evidence="3">Uncharacterized protein</fullName>
    </submittedName>
</protein>
<evidence type="ECO:0000313" key="3">
    <source>
        <dbReference type="EMBL" id="ADY58946.1"/>
    </source>
</evidence>
<dbReference type="STRING" id="756272.Plabr_1334"/>
<evidence type="ECO:0000313" key="4">
    <source>
        <dbReference type="Proteomes" id="UP000006860"/>
    </source>
</evidence>
<feature type="compositionally biased region" description="Polar residues" evidence="1">
    <location>
        <begin position="317"/>
        <end position="334"/>
    </location>
</feature>
<dbReference type="HOGENOM" id="CLU_363642_0_0_0"/>
<evidence type="ECO:0000256" key="2">
    <source>
        <dbReference type="SAM" id="Phobius"/>
    </source>
</evidence>
<dbReference type="EMBL" id="CP002546">
    <property type="protein sequence ID" value="ADY58946.1"/>
    <property type="molecule type" value="Genomic_DNA"/>
</dbReference>
<feature type="transmembrane region" description="Helical" evidence="2">
    <location>
        <begin position="177"/>
        <end position="195"/>
    </location>
</feature>
<keyword evidence="2" id="KW-0812">Transmembrane</keyword>
<keyword evidence="2" id="KW-1133">Transmembrane helix</keyword>